<evidence type="ECO:0000256" key="1">
    <source>
        <dbReference type="SAM" id="MobiDB-lite"/>
    </source>
</evidence>
<feature type="compositionally biased region" description="Polar residues" evidence="1">
    <location>
        <begin position="12"/>
        <end position="26"/>
    </location>
</feature>
<name>A0A261ESY8_9BIFI</name>
<organism evidence="2 3">
    <name type="scientific">Pseudoscardovia radai</name>
    <dbReference type="NCBI Taxonomy" id="987066"/>
    <lineage>
        <taxon>Bacteria</taxon>
        <taxon>Bacillati</taxon>
        <taxon>Actinomycetota</taxon>
        <taxon>Actinomycetes</taxon>
        <taxon>Bifidobacteriales</taxon>
        <taxon>Bifidobacteriaceae</taxon>
        <taxon>Pseudoscardovia</taxon>
    </lineage>
</organism>
<feature type="region of interest" description="Disordered" evidence="1">
    <location>
        <begin position="1"/>
        <end position="44"/>
    </location>
</feature>
<dbReference type="Proteomes" id="UP000216725">
    <property type="component" value="Unassembled WGS sequence"/>
</dbReference>
<evidence type="ECO:0000313" key="2">
    <source>
        <dbReference type="EMBL" id="OZG49766.1"/>
    </source>
</evidence>
<comment type="caution">
    <text evidence="2">The sequence shown here is derived from an EMBL/GenBank/DDBJ whole genome shotgun (WGS) entry which is preliminary data.</text>
</comment>
<accession>A0A261ESY8</accession>
<reference evidence="2 3" key="1">
    <citation type="journal article" date="2017" name="BMC Genomics">
        <title>Comparative genomic and phylogenomic analyses of the Bifidobacteriaceae family.</title>
        <authorList>
            <person name="Lugli G.A."/>
            <person name="Milani C."/>
            <person name="Turroni F."/>
            <person name="Duranti S."/>
            <person name="Mancabelli L."/>
            <person name="Mangifesta M."/>
            <person name="Ferrario C."/>
            <person name="Modesto M."/>
            <person name="Mattarelli P."/>
            <person name="Jiri K."/>
            <person name="van Sinderen D."/>
            <person name="Ventura M."/>
        </authorList>
    </citation>
    <scope>NUCLEOTIDE SEQUENCE [LARGE SCALE GENOMIC DNA]</scope>
    <source>
        <strain evidence="2 3">DSM 24742</strain>
    </source>
</reference>
<protein>
    <submittedName>
        <fullName evidence="2">Uncharacterized protein</fullName>
    </submittedName>
</protein>
<dbReference type="EMBL" id="MWWR01000018">
    <property type="protein sequence ID" value="OZG49766.1"/>
    <property type="molecule type" value="Genomic_DNA"/>
</dbReference>
<keyword evidence="3" id="KW-1185">Reference proteome</keyword>
<dbReference type="AlphaFoldDB" id="A0A261ESY8"/>
<sequence length="255" mass="28906">MAKDPHHEPPTERQNTLGPGNATKSSAFRRLRRFRLSPPPVGYPMQRQRIAHRNLRPATPLHPLGNGLGNLHSPRIIRQIRSENTESKPLSIVKRTDTRLVILPIVRMLSSVVFNRYLDLRIGEIQIETALLPVRPGTRHLMVHFRTRQSMTDQRQAQLRLHEGIRIRPHQPQGAPAITESHGSPPFPRSEFGFDVIAQCPENAGLQHANLVTATHHGISKQHKVMQIEETSRHQPGGARRHAFDAVSRHRLQGI</sequence>
<feature type="compositionally biased region" description="Basic and acidic residues" evidence="1">
    <location>
        <begin position="1"/>
        <end position="11"/>
    </location>
</feature>
<evidence type="ECO:0000313" key="3">
    <source>
        <dbReference type="Proteomes" id="UP000216725"/>
    </source>
</evidence>
<proteinExistence type="predicted"/>
<gene>
    <name evidence="2" type="ORF">PSRA_1571</name>
</gene>